<sequence length="103" mass="11499">MKLFLVRSSDNHGKYERWWELVVAAKDETEAKDITFPHPDFVSGASVFEPVPTGDSHGSLSGLPYGEKGRGYWYPNRDNLHVICLGETPLTEPGAISGFFYHA</sequence>
<name>A0A873WCW1_9CAUD</name>
<accession>A0A873WCW1</accession>
<gene>
    <name evidence="1" type="ORF">CPT_Miami_152</name>
</gene>
<evidence type="ECO:0000313" key="2">
    <source>
        <dbReference type="Proteomes" id="UP000662782"/>
    </source>
</evidence>
<dbReference type="EMBL" id="MT701590">
    <property type="protein sequence ID" value="QPB09247.1"/>
    <property type="molecule type" value="Genomic_DNA"/>
</dbReference>
<organism evidence="1 2">
    <name type="scientific">Klebsiella phage Miami</name>
    <dbReference type="NCBI Taxonomy" id="2767581"/>
    <lineage>
        <taxon>Viruses</taxon>
        <taxon>Duplodnaviria</taxon>
        <taxon>Heunggongvirae</taxon>
        <taxon>Uroviricota</taxon>
        <taxon>Caudoviricetes</taxon>
        <taxon>Chimalliviridae</taxon>
        <taxon>Miamivirus</taxon>
        <taxon>Miamivirus miami</taxon>
    </lineage>
</organism>
<evidence type="ECO:0000313" key="1">
    <source>
        <dbReference type="EMBL" id="QPB09247.1"/>
    </source>
</evidence>
<proteinExistence type="predicted"/>
<dbReference type="Proteomes" id="UP000662782">
    <property type="component" value="Segment"/>
</dbReference>
<protein>
    <submittedName>
        <fullName evidence="1">Uncharacterized protein</fullName>
    </submittedName>
</protein>
<reference evidence="1 2" key="1">
    <citation type="submission" date="2020-07" db="EMBL/GenBank/DDBJ databases">
        <title>Complete genome sequence of Klebsiella pneumoniae phage Miami.</title>
        <authorList>
            <person name="Mora D.A."/>
            <person name="Lessor L."/>
            <person name="Gill J."/>
            <person name="Liu M."/>
        </authorList>
    </citation>
    <scope>NUCLEOTIDE SEQUENCE [LARGE SCALE GENOMIC DNA]</scope>
</reference>
<keyword evidence="2" id="KW-1185">Reference proteome</keyword>